<feature type="active site" evidence="5 6">
    <location>
        <position position="164"/>
    </location>
</feature>
<comment type="subcellular location">
    <subcellularLocation>
        <location evidence="5">Cytoplasm</location>
    </subcellularLocation>
</comment>
<dbReference type="EC" id="1.2.1.38" evidence="5"/>
<reference evidence="8 9" key="1">
    <citation type="submission" date="2018-06" db="EMBL/GenBank/DDBJ databases">
        <title>Genomic Encyclopedia of Type Strains, Phase IV (KMG-IV): sequencing the most valuable type-strain genomes for metagenomic binning, comparative biology and taxonomic classification.</title>
        <authorList>
            <person name="Goeker M."/>
        </authorList>
    </citation>
    <scope>NUCLEOTIDE SEQUENCE [LARGE SCALE GENOMIC DNA]</scope>
    <source>
        <strain evidence="8 9">DSM 24032</strain>
    </source>
</reference>
<keyword evidence="3 5" id="KW-0521">NADP</keyword>
<dbReference type="GO" id="GO:0005737">
    <property type="term" value="C:cytoplasm"/>
    <property type="evidence" value="ECO:0007669"/>
    <property type="project" value="UniProtKB-SubCell"/>
</dbReference>
<dbReference type="RefSeq" id="WP_170132064.1">
    <property type="nucleotide sequence ID" value="NZ_QNRT01000002.1"/>
</dbReference>
<evidence type="ECO:0000256" key="5">
    <source>
        <dbReference type="HAMAP-Rule" id="MF_00150"/>
    </source>
</evidence>
<comment type="pathway">
    <text evidence="5">Amino-acid biosynthesis; L-arginine biosynthesis; N(2)-acetyl-L-ornithine from L-glutamate: step 3/4.</text>
</comment>
<dbReference type="Gene3D" id="3.40.50.720">
    <property type="entry name" value="NAD(P)-binding Rossmann-like Domain"/>
    <property type="match status" value="1"/>
</dbReference>
<dbReference type="GO" id="GO:0003942">
    <property type="term" value="F:N-acetyl-gamma-glutamyl-phosphate reductase activity"/>
    <property type="evidence" value="ECO:0007669"/>
    <property type="project" value="UniProtKB-UniRule"/>
</dbReference>
<keyword evidence="4 5" id="KW-0560">Oxidoreductase</keyword>
<dbReference type="Pfam" id="PF01118">
    <property type="entry name" value="Semialdhyde_dh"/>
    <property type="match status" value="1"/>
</dbReference>
<dbReference type="CDD" id="cd17895">
    <property type="entry name" value="AGPR_1_N"/>
    <property type="match status" value="1"/>
</dbReference>
<evidence type="ECO:0000256" key="3">
    <source>
        <dbReference type="ARBA" id="ARBA00022857"/>
    </source>
</evidence>
<dbReference type="Proteomes" id="UP000253083">
    <property type="component" value="Unassembled WGS sequence"/>
</dbReference>
<protein>
    <recommendedName>
        <fullName evidence="5">N-acetyl-gamma-glutamyl-phosphate reductase</fullName>
        <shortName evidence="5">AGPR</shortName>
        <ecNumber evidence="5">1.2.1.38</ecNumber>
    </recommendedName>
    <alternativeName>
        <fullName evidence="5">N-acetyl-glutamate semialdehyde dehydrogenase</fullName>
        <shortName evidence="5">NAGSA dehydrogenase</shortName>
    </alternativeName>
</protein>
<dbReference type="InterPro" id="IPR000534">
    <property type="entry name" value="Semialdehyde_DH_NAD-bd"/>
</dbReference>
<comment type="similarity">
    <text evidence="5">Belongs to the NAGSA dehydrogenase family. Type 1 subfamily.</text>
</comment>
<dbReference type="GO" id="GO:0006526">
    <property type="term" value="P:L-arginine biosynthetic process"/>
    <property type="evidence" value="ECO:0007669"/>
    <property type="project" value="UniProtKB-UniRule"/>
</dbReference>
<comment type="catalytic activity">
    <reaction evidence="5">
        <text>N-acetyl-L-glutamate 5-semialdehyde + phosphate + NADP(+) = N-acetyl-L-glutamyl 5-phosphate + NADPH + H(+)</text>
        <dbReference type="Rhea" id="RHEA:21588"/>
        <dbReference type="ChEBI" id="CHEBI:15378"/>
        <dbReference type="ChEBI" id="CHEBI:29123"/>
        <dbReference type="ChEBI" id="CHEBI:43474"/>
        <dbReference type="ChEBI" id="CHEBI:57783"/>
        <dbReference type="ChEBI" id="CHEBI:57936"/>
        <dbReference type="ChEBI" id="CHEBI:58349"/>
        <dbReference type="EC" id="1.2.1.38"/>
    </reaction>
</comment>
<dbReference type="InParanoid" id="A0A395JLW4"/>
<dbReference type="InterPro" id="IPR058924">
    <property type="entry name" value="AGPR_dimerisation_dom"/>
</dbReference>
<evidence type="ECO:0000256" key="1">
    <source>
        <dbReference type="ARBA" id="ARBA00022571"/>
    </source>
</evidence>
<dbReference type="SMART" id="SM00859">
    <property type="entry name" value="Semialdhyde_dh"/>
    <property type="match status" value="1"/>
</dbReference>
<dbReference type="PANTHER" id="PTHR32338:SF10">
    <property type="entry name" value="N-ACETYL-GAMMA-GLUTAMYL-PHOSPHATE REDUCTASE, CHLOROPLASTIC-RELATED"/>
    <property type="match status" value="1"/>
</dbReference>
<feature type="domain" description="Semialdehyde dehydrogenase NAD-binding" evidence="7">
    <location>
        <begin position="17"/>
        <end position="156"/>
    </location>
</feature>
<dbReference type="InterPro" id="IPR000706">
    <property type="entry name" value="AGPR_type-1"/>
</dbReference>
<dbReference type="PROSITE" id="PS01224">
    <property type="entry name" value="ARGC"/>
    <property type="match status" value="1"/>
</dbReference>
<keyword evidence="9" id="KW-1185">Reference proteome</keyword>
<dbReference type="UniPathway" id="UPA00068">
    <property type="reaction ID" value="UER00108"/>
</dbReference>
<organism evidence="8 9">
    <name type="scientific">Arenicella xantha</name>
    <dbReference type="NCBI Taxonomy" id="644221"/>
    <lineage>
        <taxon>Bacteria</taxon>
        <taxon>Pseudomonadati</taxon>
        <taxon>Pseudomonadota</taxon>
        <taxon>Gammaproteobacteria</taxon>
        <taxon>Arenicellales</taxon>
        <taxon>Arenicellaceae</taxon>
        <taxon>Arenicella</taxon>
    </lineage>
</organism>
<dbReference type="InterPro" id="IPR023013">
    <property type="entry name" value="AGPR_AS"/>
</dbReference>
<dbReference type="AlphaFoldDB" id="A0A395JLW4"/>
<dbReference type="CDD" id="cd23934">
    <property type="entry name" value="AGPR_1_C"/>
    <property type="match status" value="1"/>
</dbReference>
<evidence type="ECO:0000313" key="9">
    <source>
        <dbReference type="Proteomes" id="UP000253083"/>
    </source>
</evidence>
<comment type="function">
    <text evidence="5">Catalyzes the NADPH-dependent reduction of N-acetyl-5-glutamyl phosphate to yield N-acetyl-L-glutamate 5-semialdehyde.</text>
</comment>
<evidence type="ECO:0000256" key="4">
    <source>
        <dbReference type="ARBA" id="ARBA00023002"/>
    </source>
</evidence>
<dbReference type="NCBIfam" id="TIGR01850">
    <property type="entry name" value="argC"/>
    <property type="match status" value="1"/>
</dbReference>
<dbReference type="SUPFAM" id="SSF55347">
    <property type="entry name" value="Glyceraldehyde-3-phosphate dehydrogenase-like, C-terminal domain"/>
    <property type="match status" value="1"/>
</dbReference>
<evidence type="ECO:0000256" key="2">
    <source>
        <dbReference type="ARBA" id="ARBA00022605"/>
    </source>
</evidence>
<dbReference type="HAMAP" id="MF_00150">
    <property type="entry name" value="ArgC_type1"/>
    <property type="match status" value="1"/>
</dbReference>
<keyword evidence="1 5" id="KW-0055">Arginine biosynthesis</keyword>
<dbReference type="SUPFAM" id="SSF51735">
    <property type="entry name" value="NAD(P)-binding Rossmann-fold domains"/>
    <property type="match status" value="1"/>
</dbReference>
<keyword evidence="2 5" id="KW-0028">Amino-acid biosynthesis</keyword>
<sequence length="364" mass="39479">MTNNQTSNAKTNLVKTKVSIIGGSGFLSAELLRNLLSRDDVEILRVSSKDHIGQNIGQVHRSFYGLSDLVLEDISPRECVEGADIVFLAMPHIITAKVAMELFDTDVRIIDLSGDFRLKNLADYIRVYAPEHPCPERLGTFVYGMPELYAEQIKNAKYVANPGCFATCIAASLLPLASAGQLSGSTVRLVALTGSSGSGVHPQAGNHHTIRSNNLKAYKVFNHQHTPEILQTLAAAGGDNVSLDFVPVSAPLSRGMMSIAQLDAPLDVSEDELRAQYVKYFEQFPLISVLPKGMTPEVVSVKNTLRIEIGLDIKTDEVSGQRTLCAIAALDNLIKGGAGQAMQNFNLMTGHSNAYELQQPGMWP</sequence>
<dbReference type="Pfam" id="PF22698">
    <property type="entry name" value="Semialdhyde_dhC_1"/>
    <property type="match status" value="1"/>
</dbReference>
<proteinExistence type="inferred from homology"/>
<dbReference type="PANTHER" id="PTHR32338">
    <property type="entry name" value="N-ACETYL-GAMMA-GLUTAMYL-PHOSPHATE REDUCTASE, CHLOROPLASTIC-RELATED-RELATED"/>
    <property type="match status" value="1"/>
</dbReference>
<evidence type="ECO:0000313" key="8">
    <source>
        <dbReference type="EMBL" id="RBP51589.1"/>
    </source>
</evidence>
<dbReference type="Gene3D" id="3.30.360.10">
    <property type="entry name" value="Dihydrodipicolinate Reductase, domain 2"/>
    <property type="match status" value="1"/>
</dbReference>
<dbReference type="GO" id="GO:0070401">
    <property type="term" value="F:NADP+ binding"/>
    <property type="evidence" value="ECO:0007669"/>
    <property type="project" value="InterPro"/>
</dbReference>
<comment type="caution">
    <text evidence="8">The sequence shown here is derived from an EMBL/GenBank/DDBJ whole genome shotgun (WGS) entry which is preliminary data.</text>
</comment>
<evidence type="ECO:0000256" key="6">
    <source>
        <dbReference type="PROSITE-ProRule" id="PRU10010"/>
    </source>
</evidence>
<dbReference type="GO" id="GO:0051287">
    <property type="term" value="F:NAD binding"/>
    <property type="evidence" value="ECO:0007669"/>
    <property type="project" value="InterPro"/>
</dbReference>
<dbReference type="EMBL" id="QNRT01000002">
    <property type="protein sequence ID" value="RBP51589.1"/>
    <property type="molecule type" value="Genomic_DNA"/>
</dbReference>
<dbReference type="InterPro" id="IPR036291">
    <property type="entry name" value="NAD(P)-bd_dom_sf"/>
</dbReference>
<keyword evidence="5" id="KW-0963">Cytoplasm</keyword>
<name>A0A395JLW4_9GAMM</name>
<dbReference type="InterPro" id="IPR050085">
    <property type="entry name" value="AGPR"/>
</dbReference>
<gene>
    <name evidence="5" type="primary">argC</name>
    <name evidence="8" type="ORF">DFR28_1021019</name>
</gene>
<accession>A0A395JLW4</accession>
<evidence type="ECO:0000259" key="7">
    <source>
        <dbReference type="SMART" id="SM00859"/>
    </source>
</evidence>